<dbReference type="GO" id="GO:0006014">
    <property type="term" value="P:D-ribose metabolic process"/>
    <property type="evidence" value="ECO:0007669"/>
    <property type="project" value="TreeGrafter"/>
</dbReference>
<reference evidence="4" key="2">
    <citation type="submission" date="2021-04" db="EMBL/GenBank/DDBJ databases">
        <authorList>
            <person name="Gilroy R."/>
        </authorList>
    </citation>
    <scope>NUCLEOTIDE SEQUENCE</scope>
    <source>
        <strain evidence="4">3204</strain>
    </source>
</reference>
<dbReference type="EC" id="5.3.1.6" evidence="1"/>
<evidence type="ECO:0000313" key="5">
    <source>
        <dbReference type="Proteomes" id="UP000824013"/>
    </source>
</evidence>
<evidence type="ECO:0000313" key="4">
    <source>
        <dbReference type="EMBL" id="HIY93181.1"/>
    </source>
</evidence>
<comment type="caution">
    <text evidence="4">The sequence shown here is derived from an EMBL/GenBank/DDBJ whole genome shotgun (WGS) entry which is preliminary data.</text>
</comment>
<dbReference type="GO" id="GO:0005829">
    <property type="term" value="C:cytosol"/>
    <property type="evidence" value="ECO:0007669"/>
    <property type="project" value="TreeGrafter"/>
</dbReference>
<dbReference type="InterPro" id="IPR004788">
    <property type="entry name" value="Ribose5P_isomerase_type_A"/>
</dbReference>
<dbReference type="EMBL" id="DXCM01000072">
    <property type="protein sequence ID" value="HIY93181.1"/>
    <property type="molecule type" value="Genomic_DNA"/>
</dbReference>
<keyword evidence="2 4" id="KW-0413">Isomerase</keyword>
<reference evidence="4" key="1">
    <citation type="journal article" date="2021" name="PeerJ">
        <title>Extensive microbial diversity within the chicken gut microbiome revealed by metagenomics and culture.</title>
        <authorList>
            <person name="Gilroy R."/>
            <person name="Ravi A."/>
            <person name="Getino M."/>
            <person name="Pursley I."/>
            <person name="Horton D.L."/>
            <person name="Alikhan N.F."/>
            <person name="Baker D."/>
            <person name="Gharbi K."/>
            <person name="Hall N."/>
            <person name="Watson M."/>
            <person name="Adriaenssens E.M."/>
            <person name="Foster-Nyarko E."/>
            <person name="Jarju S."/>
            <person name="Secka A."/>
            <person name="Antonio M."/>
            <person name="Oren A."/>
            <person name="Chaudhuri R.R."/>
            <person name="La Ragione R."/>
            <person name="Hildebrand F."/>
            <person name="Pallen M.J."/>
        </authorList>
    </citation>
    <scope>NUCLEOTIDE SEQUENCE</scope>
    <source>
        <strain evidence="4">3204</strain>
    </source>
</reference>
<dbReference type="SUPFAM" id="SSF100950">
    <property type="entry name" value="NagB/RpiA/CoA transferase-like"/>
    <property type="match status" value="1"/>
</dbReference>
<dbReference type="SUPFAM" id="SSF75445">
    <property type="entry name" value="D-ribose-5-phosphate isomerase (RpiA), lid domain"/>
    <property type="match status" value="1"/>
</dbReference>
<sequence>MEKLIEEARALIKPNMNVSFGGGRTVGRLIKSITDKSIKVSSPSEMTRDLCRELNIPVVPLDQVDKFDLAFDGCDSLDADLNVLKSNGGIHTFEKLYANLAKRYIILAPEARSTKELNNDIPLCLEVMELAIPQVKSEVEKLGGKMEVRQSSEMAGIVRTVNGNALVDCHFEDWKKIDEIDATLGRMTGVIGTSYFKNLVTDALLSSGDDVIHLQRK</sequence>
<proteinExistence type="predicted"/>
<dbReference type="GO" id="GO:0004751">
    <property type="term" value="F:ribose-5-phosphate isomerase activity"/>
    <property type="evidence" value="ECO:0007669"/>
    <property type="project" value="UniProtKB-EC"/>
</dbReference>
<dbReference type="GO" id="GO:0009052">
    <property type="term" value="P:pentose-phosphate shunt, non-oxidative branch"/>
    <property type="evidence" value="ECO:0007669"/>
    <property type="project" value="InterPro"/>
</dbReference>
<gene>
    <name evidence="4" type="ORF">H9820_09620</name>
</gene>
<dbReference type="PANTHER" id="PTHR11934:SF0">
    <property type="entry name" value="RIBOSE-5-PHOSPHATE ISOMERASE"/>
    <property type="match status" value="1"/>
</dbReference>
<accession>A0A9D2CP74</accession>
<protein>
    <recommendedName>
        <fullName evidence="1">ribose-5-phosphate isomerase</fullName>
        <ecNumber evidence="1">5.3.1.6</ecNumber>
    </recommendedName>
    <alternativeName>
        <fullName evidence="3">Phosphoriboisomerase</fullName>
    </alternativeName>
</protein>
<dbReference type="PANTHER" id="PTHR11934">
    <property type="entry name" value="RIBOSE-5-PHOSPHATE ISOMERASE"/>
    <property type="match status" value="1"/>
</dbReference>
<evidence type="ECO:0000256" key="1">
    <source>
        <dbReference type="ARBA" id="ARBA00011959"/>
    </source>
</evidence>
<dbReference type="Gene3D" id="3.30.70.260">
    <property type="match status" value="1"/>
</dbReference>
<dbReference type="AlphaFoldDB" id="A0A9D2CP74"/>
<name>A0A9D2CP74_9LACO</name>
<organism evidence="4 5">
    <name type="scientific">Candidatus Companilactobacillus pullicola</name>
    <dbReference type="NCBI Taxonomy" id="2838523"/>
    <lineage>
        <taxon>Bacteria</taxon>
        <taxon>Bacillati</taxon>
        <taxon>Bacillota</taxon>
        <taxon>Bacilli</taxon>
        <taxon>Lactobacillales</taxon>
        <taxon>Lactobacillaceae</taxon>
        <taxon>Companilactobacillus</taxon>
    </lineage>
</organism>
<dbReference type="Gene3D" id="3.40.50.1360">
    <property type="match status" value="1"/>
</dbReference>
<evidence type="ECO:0000256" key="3">
    <source>
        <dbReference type="ARBA" id="ARBA00029734"/>
    </source>
</evidence>
<dbReference type="InterPro" id="IPR037171">
    <property type="entry name" value="NagB/RpiA_transferase-like"/>
</dbReference>
<dbReference type="Proteomes" id="UP000824013">
    <property type="component" value="Unassembled WGS sequence"/>
</dbReference>
<evidence type="ECO:0000256" key="2">
    <source>
        <dbReference type="ARBA" id="ARBA00023235"/>
    </source>
</evidence>
<dbReference type="Pfam" id="PF06026">
    <property type="entry name" value="Rib_5-P_isom_A"/>
    <property type="match status" value="1"/>
</dbReference>